<keyword evidence="4" id="KW-1185">Reference proteome</keyword>
<dbReference type="InterPro" id="IPR050256">
    <property type="entry name" value="Glycosyltransferase_2"/>
</dbReference>
<organism evidence="3 4">
    <name type="scientific">Lapidilactobacillus gannanensis</name>
    <dbReference type="NCBI Taxonomy" id="2486002"/>
    <lineage>
        <taxon>Bacteria</taxon>
        <taxon>Bacillati</taxon>
        <taxon>Bacillota</taxon>
        <taxon>Bacilli</taxon>
        <taxon>Lactobacillales</taxon>
        <taxon>Lactobacillaceae</taxon>
        <taxon>Lapidilactobacillus</taxon>
    </lineage>
</organism>
<feature type="domain" description="Glycosyltransferase 2-like" evidence="2">
    <location>
        <begin position="5"/>
        <end position="170"/>
    </location>
</feature>
<proteinExistence type="predicted"/>
<dbReference type="InterPro" id="IPR001173">
    <property type="entry name" value="Glyco_trans_2-like"/>
</dbReference>
<dbReference type="RefSeq" id="WP_125647643.1">
    <property type="nucleotide sequence ID" value="NZ_JBHTOH010000029.1"/>
</dbReference>
<dbReference type="GO" id="GO:0016757">
    <property type="term" value="F:glycosyltransferase activity"/>
    <property type="evidence" value="ECO:0007669"/>
    <property type="project" value="UniProtKB-KW"/>
</dbReference>
<evidence type="ECO:0000313" key="4">
    <source>
        <dbReference type="Proteomes" id="UP001597191"/>
    </source>
</evidence>
<keyword evidence="3" id="KW-0328">Glycosyltransferase</keyword>
<feature type="transmembrane region" description="Helical" evidence="1">
    <location>
        <begin position="231"/>
        <end position="256"/>
    </location>
</feature>
<name>A0ABW4BMJ0_9LACO</name>
<dbReference type="InterPro" id="IPR029044">
    <property type="entry name" value="Nucleotide-diphossugar_trans"/>
</dbReference>
<reference evidence="4" key="1">
    <citation type="journal article" date="2019" name="Int. J. Syst. Evol. Microbiol.">
        <title>The Global Catalogue of Microorganisms (GCM) 10K type strain sequencing project: providing services to taxonomists for standard genome sequencing and annotation.</title>
        <authorList>
            <consortium name="The Broad Institute Genomics Platform"/>
            <consortium name="The Broad Institute Genome Sequencing Center for Infectious Disease"/>
            <person name="Wu L."/>
            <person name="Ma J."/>
        </authorList>
    </citation>
    <scope>NUCLEOTIDE SEQUENCE [LARGE SCALE GENOMIC DNA]</scope>
    <source>
        <strain evidence="4">CCM 8937</strain>
    </source>
</reference>
<keyword evidence="1" id="KW-0812">Transmembrane</keyword>
<dbReference type="PANTHER" id="PTHR48090:SF8">
    <property type="entry name" value="GLYCOSYLTRANSFERASE CSBB-RELATED"/>
    <property type="match status" value="1"/>
</dbReference>
<dbReference type="EC" id="2.4.-.-" evidence="3"/>
<sequence>MATLSIIVPCYNEQESLPYYFTAMEKLKPQLPLDFEYIFVNDGSRDQTLAYLRKLAIANPDSVHYISFSRNFGKEAGLYAGLQKATGDYITVMDADLQDPPELLIKMYQEIQDPEIDCVGTRRVTRAGEPKLRSFFARMFYRLINKIGQTEIIDGARDFRLMTRQMVDAILELTEYNRFSKGLFSWVGFKTKYLPYENVERVAGTTSWSFWKLFSYSIDGIVNFSDTPLNIASVIGALACLISIVSLVVIVIRTLLFGDPTSGWPSMVSVVLLLSGIQLLSLGIIGKYVGKIFLETKKRPQYIVKEDEKLYRQFKLGDQTKND</sequence>
<comment type="caution">
    <text evidence="3">The sequence shown here is derived from an EMBL/GenBank/DDBJ whole genome shotgun (WGS) entry which is preliminary data.</text>
</comment>
<keyword evidence="1" id="KW-1133">Transmembrane helix</keyword>
<protein>
    <submittedName>
        <fullName evidence="3">Glycosyltransferase family 2 protein</fullName>
        <ecNumber evidence="3">2.4.-.-</ecNumber>
    </submittedName>
</protein>
<evidence type="ECO:0000313" key="3">
    <source>
        <dbReference type="EMBL" id="MFD1410906.1"/>
    </source>
</evidence>
<dbReference type="Proteomes" id="UP001597191">
    <property type="component" value="Unassembled WGS sequence"/>
</dbReference>
<dbReference type="SUPFAM" id="SSF53448">
    <property type="entry name" value="Nucleotide-diphospho-sugar transferases"/>
    <property type="match status" value="1"/>
</dbReference>
<dbReference type="CDD" id="cd04187">
    <property type="entry name" value="DPM1_like_bac"/>
    <property type="match status" value="1"/>
</dbReference>
<dbReference type="Pfam" id="PF00535">
    <property type="entry name" value="Glycos_transf_2"/>
    <property type="match status" value="1"/>
</dbReference>
<dbReference type="EMBL" id="JBHTOH010000029">
    <property type="protein sequence ID" value="MFD1410906.1"/>
    <property type="molecule type" value="Genomic_DNA"/>
</dbReference>
<dbReference type="PANTHER" id="PTHR48090">
    <property type="entry name" value="UNDECAPRENYL-PHOSPHATE 4-DEOXY-4-FORMAMIDO-L-ARABINOSE TRANSFERASE-RELATED"/>
    <property type="match status" value="1"/>
</dbReference>
<accession>A0ABW4BMJ0</accession>
<evidence type="ECO:0000256" key="1">
    <source>
        <dbReference type="SAM" id="Phobius"/>
    </source>
</evidence>
<keyword evidence="3" id="KW-0808">Transferase</keyword>
<gene>
    <name evidence="3" type="ORF">ACFQ4R_04675</name>
</gene>
<dbReference type="Gene3D" id="3.90.550.10">
    <property type="entry name" value="Spore Coat Polysaccharide Biosynthesis Protein SpsA, Chain A"/>
    <property type="match status" value="1"/>
</dbReference>
<feature type="transmembrane region" description="Helical" evidence="1">
    <location>
        <begin position="268"/>
        <end position="289"/>
    </location>
</feature>
<keyword evidence="1" id="KW-0472">Membrane</keyword>
<evidence type="ECO:0000259" key="2">
    <source>
        <dbReference type="Pfam" id="PF00535"/>
    </source>
</evidence>